<sequence length="177" mass="19882">TFMAPELQLQCRAHAKLRHVSLASGDLAPPYCAAACHRLSPRKSCNRYTAATCAMANLYQLPTSLPQTLQRLPPELTDPVEKMLDRERAETNAFKICFYSVSRVWSRARPKTLSQKIDFFKMLMTIMMREHFPKPIGVQSRVCRSGGEPVAVRQTSLPLSYPASSAIIMHSTAERIS</sequence>
<dbReference type="WBParaSite" id="maker-unitig_44997-snap-gene-0.1-mRNA-1">
    <property type="protein sequence ID" value="maker-unitig_44997-snap-gene-0.1-mRNA-1"/>
    <property type="gene ID" value="maker-unitig_44997-snap-gene-0.1"/>
</dbReference>
<keyword evidence="1" id="KW-1185">Reference proteome</keyword>
<reference evidence="2" key="1">
    <citation type="submission" date="2016-11" db="UniProtKB">
        <authorList>
            <consortium name="WormBaseParasite"/>
        </authorList>
    </citation>
    <scope>IDENTIFICATION</scope>
</reference>
<accession>A0A1I8FR29</accession>
<evidence type="ECO:0000313" key="1">
    <source>
        <dbReference type="Proteomes" id="UP000095280"/>
    </source>
</evidence>
<protein>
    <submittedName>
        <fullName evidence="2">F-box domain-containing protein</fullName>
    </submittedName>
</protein>
<dbReference type="Proteomes" id="UP000095280">
    <property type="component" value="Unplaced"/>
</dbReference>
<organism evidence="1 2">
    <name type="scientific">Macrostomum lignano</name>
    <dbReference type="NCBI Taxonomy" id="282301"/>
    <lineage>
        <taxon>Eukaryota</taxon>
        <taxon>Metazoa</taxon>
        <taxon>Spiralia</taxon>
        <taxon>Lophotrochozoa</taxon>
        <taxon>Platyhelminthes</taxon>
        <taxon>Rhabditophora</taxon>
        <taxon>Macrostomorpha</taxon>
        <taxon>Macrostomida</taxon>
        <taxon>Macrostomidae</taxon>
        <taxon>Macrostomum</taxon>
    </lineage>
</organism>
<name>A0A1I8FR29_9PLAT</name>
<evidence type="ECO:0000313" key="2">
    <source>
        <dbReference type="WBParaSite" id="maker-unitig_44997-snap-gene-0.1-mRNA-1"/>
    </source>
</evidence>
<proteinExistence type="predicted"/>
<dbReference type="AlphaFoldDB" id="A0A1I8FR29"/>